<protein>
    <submittedName>
        <fullName evidence="2">Uncharacterized protein</fullName>
    </submittedName>
</protein>
<name>A0ABR2EN97_9ROSI</name>
<evidence type="ECO:0000313" key="2">
    <source>
        <dbReference type="EMBL" id="KAK8563474.1"/>
    </source>
</evidence>
<keyword evidence="1" id="KW-0175">Coiled coil</keyword>
<evidence type="ECO:0000256" key="1">
    <source>
        <dbReference type="SAM" id="Coils"/>
    </source>
</evidence>
<organism evidence="2 3">
    <name type="scientific">Hibiscus sabdariffa</name>
    <name type="common">roselle</name>
    <dbReference type="NCBI Taxonomy" id="183260"/>
    <lineage>
        <taxon>Eukaryota</taxon>
        <taxon>Viridiplantae</taxon>
        <taxon>Streptophyta</taxon>
        <taxon>Embryophyta</taxon>
        <taxon>Tracheophyta</taxon>
        <taxon>Spermatophyta</taxon>
        <taxon>Magnoliopsida</taxon>
        <taxon>eudicotyledons</taxon>
        <taxon>Gunneridae</taxon>
        <taxon>Pentapetalae</taxon>
        <taxon>rosids</taxon>
        <taxon>malvids</taxon>
        <taxon>Malvales</taxon>
        <taxon>Malvaceae</taxon>
        <taxon>Malvoideae</taxon>
        <taxon>Hibiscus</taxon>
    </lineage>
</organism>
<dbReference type="Proteomes" id="UP001472677">
    <property type="component" value="Unassembled WGS sequence"/>
</dbReference>
<accession>A0ABR2EN97</accession>
<evidence type="ECO:0000313" key="3">
    <source>
        <dbReference type="Proteomes" id="UP001472677"/>
    </source>
</evidence>
<comment type="caution">
    <text evidence="2">The sequence shown here is derived from an EMBL/GenBank/DDBJ whole genome shotgun (WGS) entry which is preliminary data.</text>
</comment>
<gene>
    <name evidence="2" type="ORF">V6N12_035620</name>
</gene>
<proteinExistence type="predicted"/>
<dbReference type="EMBL" id="JBBPBM010000011">
    <property type="protein sequence ID" value="KAK8563474.1"/>
    <property type="molecule type" value="Genomic_DNA"/>
</dbReference>
<feature type="coiled-coil region" evidence="1">
    <location>
        <begin position="26"/>
        <end position="67"/>
    </location>
</feature>
<sequence length="75" mass="9153">MRKEMAKWDRERSNFSHLVHLEKVKVDEKDGQLKSLEKEKADLKRDLQAMEEEFKQMSLELRQKKNMYTAKEVKR</sequence>
<keyword evidence="3" id="KW-1185">Reference proteome</keyword>
<reference evidence="2 3" key="1">
    <citation type="journal article" date="2024" name="G3 (Bethesda)">
        <title>Genome assembly of Hibiscus sabdariffa L. provides insights into metabolisms of medicinal natural products.</title>
        <authorList>
            <person name="Kim T."/>
        </authorList>
    </citation>
    <scope>NUCLEOTIDE SEQUENCE [LARGE SCALE GENOMIC DNA]</scope>
    <source>
        <strain evidence="2">TK-2024</strain>
        <tissue evidence="2">Old leaves</tissue>
    </source>
</reference>